<accession>A0A418T4V4</accession>
<comment type="caution">
    <text evidence="2">The sequence shown here is derived from an EMBL/GenBank/DDBJ whole genome shotgun (WGS) entry which is preliminary data.</text>
</comment>
<dbReference type="RefSeq" id="WP_119746449.1">
    <property type="nucleotide sequence ID" value="NZ_QZCG01000002.1"/>
</dbReference>
<evidence type="ECO:0000313" key="2">
    <source>
        <dbReference type="EMBL" id="RJE88229.1"/>
    </source>
</evidence>
<sequence>MFGIERPSERDLKLLSNGKLDDHNMYWAWPKIRTNFGDWIGPYIYLKRTGVKPRLAHAHQAGGDRLVHYTCGSILQLLSRDDVAIVWGSGVITSQKRFARPRRTLAVRGPVTQERLKRHGYDVPDVVGDPGLCLPAFYSGADKKSSELGIIAHVVDTGFWRQFEKFLPEDVRVIYLNNGFESVIDQITACKRTISSSLHGVIVSQAYGIPTAWIEPCAKELSGDGAKFDDYFMSVGAKARSGDAQKLRLPFSIDDYDFELATPGEDLREMSDRLLAACPF</sequence>
<protein>
    <recommendedName>
        <fullName evidence="1">Polysaccharide pyruvyl transferase domain-containing protein</fullName>
    </recommendedName>
</protein>
<dbReference type="OrthoDB" id="9803627at2"/>
<gene>
    <name evidence="2" type="ORF">D3P04_04815</name>
</gene>
<evidence type="ECO:0000313" key="3">
    <source>
        <dbReference type="Proteomes" id="UP000284202"/>
    </source>
</evidence>
<reference evidence="3" key="1">
    <citation type="submission" date="2018-09" db="EMBL/GenBank/DDBJ databases">
        <title>Acidovorax cavernicola nov. sp. isolated from Gruta de las Maravillas (Aracena, Spain).</title>
        <authorList>
            <person name="Jurado V."/>
            <person name="Gutierrez-Patricio S."/>
            <person name="Gonzalez-Pimentel J.L."/>
            <person name="Miller A.Z."/>
            <person name="Laiz L."/>
            <person name="Saiz-Jimenez C."/>
        </authorList>
    </citation>
    <scope>NUCLEOTIDE SEQUENCE [LARGE SCALE GENOMIC DNA]</scope>
    <source>
        <strain evidence="3">1011MAR3C25</strain>
    </source>
</reference>
<dbReference type="InterPro" id="IPR007345">
    <property type="entry name" value="Polysacch_pyruvyl_Trfase"/>
</dbReference>
<name>A0A418T4V4_9RHOB</name>
<feature type="domain" description="Polysaccharide pyruvyl transferase" evidence="1">
    <location>
        <begin position="85"/>
        <end position="215"/>
    </location>
</feature>
<proteinExistence type="predicted"/>
<organism evidence="2 3">
    <name type="scientific">Paracoccus onubensis</name>
    <dbReference type="NCBI Taxonomy" id="1675788"/>
    <lineage>
        <taxon>Bacteria</taxon>
        <taxon>Pseudomonadati</taxon>
        <taxon>Pseudomonadota</taxon>
        <taxon>Alphaproteobacteria</taxon>
        <taxon>Rhodobacterales</taxon>
        <taxon>Paracoccaceae</taxon>
        <taxon>Paracoccus</taxon>
    </lineage>
</organism>
<keyword evidence="3" id="KW-1185">Reference proteome</keyword>
<dbReference type="Pfam" id="PF04230">
    <property type="entry name" value="PS_pyruv_trans"/>
    <property type="match status" value="1"/>
</dbReference>
<dbReference type="AlphaFoldDB" id="A0A418T4V4"/>
<evidence type="ECO:0000259" key="1">
    <source>
        <dbReference type="Pfam" id="PF04230"/>
    </source>
</evidence>
<dbReference type="Proteomes" id="UP000284202">
    <property type="component" value="Unassembled WGS sequence"/>
</dbReference>
<dbReference type="EMBL" id="QZCG01000002">
    <property type="protein sequence ID" value="RJE88229.1"/>
    <property type="molecule type" value="Genomic_DNA"/>
</dbReference>